<feature type="compositionally biased region" description="Polar residues" evidence="1">
    <location>
        <begin position="33"/>
        <end position="45"/>
    </location>
</feature>
<dbReference type="EMBL" id="JANAVB010038418">
    <property type="protein sequence ID" value="KAJ6801059.1"/>
    <property type="molecule type" value="Genomic_DNA"/>
</dbReference>
<keyword evidence="3" id="KW-1185">Reference proteome</keyword>
<comment type="caution">
    <text evidence="2">The sequence shown here is derived from an EMBL/GenBank/DDBJ whole genome shotgun (WGS) entry which is preliminary data.</text>
</comment>
<proteinExistence type="predicted"/>
<reference evidence="2" key="1">
    <citation type="journal article" date="2023" name="GigaByte">
        <title>Genome assembly of the bearded iris, Iris pallida Lam.</title>
        <authorList>
            <person name="Bruccoleri R.E."/>
            <person name="Oakeley E.J."/>
            <person name="Faust A.M.E."/>
            <person name="Altorfer M."/>
            <person name="Dessus-Babus S."/>
            <person name="Burckhardt D."/>
            <person name="Oertli M."/>
            <person name="Naumann U."/>
            <person name="Petersen F."/>
            <person name="Wong J."/>
        </authorList>
    </citation>
    <scope>NUCLEOTIDE SEQUENCE</scope>
    <source>
        <strain evidence="2">GSM-AAB239-AS_SAM_17_03QT</strain>
    </source>
</reference>
<gene>
    <name evidence="2" type="ORF">M6B38_199200</name>
</gene>
<feature type="region of interest" description="Disordered" evidence="1">
    <location>
        <begin position="1"/>
        <end position="82"/>
    </location>
</feature>
<protein>
    <submittedName>
        <fullName evidence="2">Proline-rich receptor-like protein kinase PERK12</fullName>
    </submittedName>
</protein>
<keyword evidence="2" id="KW-0675">Receptor</keyword>
<evidence type="ECO:0000313" key="3">
    <source>
        <dbReference type="Proteomes" id="UP001140949"/>
    </source>
</evidence>
<keyword evidence="2" id="KW-0418">Kinase</keyword>
<accession>A0AAX6EAX0</accession>
<feature type="compositionally biased region" description="Basic residues" evidence="1">
    <location>
        <begin position="18"/>
        <end position="32"/>
    </location>
</feature>
<dbReference type="Proteomes" id="UP001140949">
    <property type="component" value="Unassembled WGS sequence"/>
</dbReference>
<evidence type="ECO:0000313" key="2">
    <source>
        <dbReference type="EMBL" id="KAJ6801059.1"/>
    </source>
</evidence>
<dbReference type="GO" id="GO:0016301">
    <property type="term" value="F:kinase activity"/>
    <property type="evidence" value="ECO:0007669"/>
    <property type="project" value="UniProtKB-KW"/>
</dbReference>
<name>A0AAX6EAX0_IRIPA</name>
<sequence>MATTTTILSRAWPELHPARRPVHRCAAVRHQRSNQWTARSGSSPTRQARARERPAAPPPATHRRGRPRHGCPPTGELWWTAP</sequence>
<evidence type="ECO:0000256" key="1">
    <source>
        <dbReference type="SAM" id="MobiDB-lite"/>
    </source>
</evidence>
<reference evidence="2" key="2">
    <citation type="submission" date="2023-04" db="EMBL/GenBank/DDBJ databases">
        <authorList>
            <person name="Bruccoleri R.E."/>
            <person name="Oakeley E.J."/>
            <person name="Faust A.-M."/>
            <person name="Dessus-Babus S."/>
            <person name="Altorfer M."/>
            <person name="Burckhardt D."/>
            <person name="Oertli M."/>
            <person name="Naumann U."/>
            <person name="Petersen F."/>
            <person name="Wong J."/>
        </authorList>
    </citation>
    <scope>NUCLEOTIDE SEQUENCE</scope>
    <source>
        <strain evidence="2">GSM-AAB239-AS_SAM_17_03QT</strain>
        <tissue evidence="2">Leaf</tissue>
    </source>
</reference>
<dbReference type="AlphaFoldDB" id="A0AAX6EAX0"/>
<organism evidence="2 3">
    <name type="scientific">Iris pallida</name>
    <name type="common">Sweet iris</name>
    <dbReference type="NCBI Taxonomy" id="29817"/>
    <lineage>
        <taxon>Eukaryota</taxon>
        <taxon>Viridiplantae</taxon>
        <taxon>Streptophyta</taxon>
        <taxon>Embryophyta</taxon>
        <taxon>Tracheophyta</taxon>
        <taxon>Spermatophyta</taxon>
        <taxon>Magnoliopsida</taxon>
        <taxon>Liliopsida</taxon>
        <taxon>Asparagales</taxon>
        <taxon>Iridaceae</taxon>
        <taxon>Iridoideae</taxon>
        <taxon>Irideae</taxon>
        <taxon>Iris</taxon>
    </lineage>
</organism>
<keyword evidence="2" id="KW-0808">Transferase</keyword>